<dbReference type="EMBL" id="PZHX01000003">
    <property type="protein sequence ID" value="PTK31852.1"/>
    <property type="molecule type" value="Genomic_DNA"/>
</dbReference>
<evidence type="ECO:0000313" key="2">
    <source>
        <dbReference type="Proteomes" id="UP000241540"/>
    </source>
</evidence>
<proteinExistence type="predicted"/>
<dbReference type="AlphaFoldDB" id="A0A974L138"/>
<dbReference type="RefSeq" id="WP_107639937.1">
    <property type="nucleotide sequence ID" value="NZ_PZHX01000003.1"/>
</dbReference>
<comment type="caution">
    <text evidence="1">The sequence shown here is derived from an EMBL/GenBank/DDBJ whole genome shotgun (WGS) entry which is preliminary data.</text>
</comment>
<organism evidence="1 2">
    <name type="scientific">Staphylococcus hominis</name>
    <dbReference type="NCBI Taxonomy" id="1290"/>
    <lineage>
        <taxon>Bacteria</taxon>
        <taxon>Bacillati</taxon>
        <taxon>Bacillota</taxon>
        <taxon>Bacilli</taxon>
        <taxon>Bacillales</taxon>
        <taxon>Staphylococcaceae</taxon>
        <taxon>Staphylococcus</taxon>
    </lineage>
</organism>
<gene>
    <name evidence="1" type="ORF">BUZ51_01935</name>
</gene>
<reference evidence="1 2" key="1">
    <citation type="journal article" date="2016" name="Front. Microbiol.">
        <title>Comprehensive Phylogenetic Analysis of Bovine Non-aureus Staphylococci Species Based on Whole-Genome Sequencing.</title>
        <authorList>
            <person name="Naushad S."/>
            <person name="Barkema H.W."/>
            <person name="Luby C."/>
            <person name="Condas L.A."/>
            <person name="Nobrega D.B."/>
            <person name="Carson D.A."/>
            <person name="De Buck J."/>
        </authorList>
    </citation>
    <scope>NUCLEOTIDE SEQUENCE [LARGE SCALE GENOMIC DNA]</scope>
    <source>
        <strain evidence="1 2">SNUC 5336</strain>
    </source>
</reference>
<evidence type="ECO:0000313" key="1">
    <source>
        <dbReference type="EMBL" id="PTK31852.1"/>
    </source>
</evidence>
<name>A0A974L138_STAHO</name>
<sequence>MKLRKSMFKAFLMIGISSLTIPAHEDAEAFDFQNLSRNEQINIKQTQKTLYSLGTAKNKNDIKVFEHVEDKRKLNKKDQYIIHTKSGKLKKGKTYKLTYIGDYLKSIKEIKYNK</sequence>
<accession>A0A974L138</accession>
<protein>
    <submittedName>
        <fullName evidence="1">Uncharacterized protein</fullName>
    </submittedName>
</protein>
<dbReference type="Proteomes" id="UP000241540">
    <property type="component" value="Unassembled WGS sequence"/>
</dbReference>